<dbReference type="SUPFAM" id="SSF48264">
    <property type="entry name" value="Cytochrome P450"/>
    <property type="match status" value="3"/>
</dbReference>
<gene>
    <name evidence="13" type="ORF">TSIB3V08_LOCUS5918</name>
</gene>
<evidence type="ECO:0000256" key="5">
    <source>
        <dbReference type="ARBA" id="ARBA00022617"/>
    </source>
</evidence>
<dbReference type="EMBL" id="OC002404">
    <property type="protein sequence ID" value="CAD7261793.1"/>
    <property type="molecule type" value="Genomic_DNA"/>
</dbReference>
<dbReference type="GO" id="GO:0020037">
    <property type="term" value="F:heme binding"/>
    <property type="evidence" value="ECO:0007669"/>
    <property type="project" value="InterPro"/>
</dbReference>
<keyword evidence="9" id="KW-0560">Oxidoreductase</keyword>
<keyword evidence="11" id="KW-0503">Monooxygenase</keyword>
<evidence type="ECO:0000256" key="1">
    <source>
        <dbReference type="ARBA" id="ARBA00001971"/>
    </source>
</evidence>
<dbReference type="GO" id="GO:0005506">
    <property type="term" value="F:iron ion binding"/>
    <property type="evidence" value="ECO:0007669"/>
    <property type="project" value="InterPro"/>
</dbReference>
<sequence>MIWKVIRPQLSPGFTAGKMKSLFPQLMEVCQEMKSYLEHCVPSGTIDTKELCTKFSINAVASCAYGINGHTFEDPEAEFRKVGRKFLQPSFLKIVQQLFLLLAPRIASFTAFQQLRRLLIDSLTYFTALILGHKSEISISKSFKVLEYSSWQTFFVFIPRAGMAVEHLALEWLLRVASLEVTEFFRKMTADATSYRRKEMSRKNDFLELLIQLKEKHEEQNKLENNRWFEKFTEEDIAAQKVMAGFSVIVHRGIHRGPEGDGRFICNVTVTNKKLVCFRVHRGRHRGPEGDGRFLCNVTVTNKKLACFRVHRGGHRGPEEFTEEDIAAQALTFFTDGFETSSNALTMTLYEVAMNPGVQQRIRREVKDMLDRHGGGFTYEGLLELSYLEKVFAVTYQVSKPRADSARWCFGSRHAPLNSFDQHTLTASHYTTTSNAPRLVYRQAHGSQHMCMPQGEHFRSRQSEACEASCLTLSVRGLGSPLQCTPATPCTQSCAGKVGRGESVWQTRVEELKEQSSTGQVENGSLSMCKGRTRDSDYCNFTTVLEEEAPTTGNNDSPALPNLITFEGRLITENKRMTTLLLSSKHTVPSAMKPGPRRPRQVPESRISIHPAHSLFFISHHQEQQTNTLLFPSNPTIQERVIISLLPSVHSSQPTVGRITPTQSHLTPETKFSAPTDHYPEPLEFPTNHGPTSQASSLDWGEPNWDIAAILRQETTDLQPDCGESLRKHTPVMFLRRQCTKLFELKNGAGKVCRIEPKTSIIIPTYAIIITTRSTTKTRKYSTLRGLVRRTYKIVQNTPTYLLEKGQEFAWIKLFLRGTRRNKVSGGVEHSRHLSAKQEPVGWLGDWGSNPNGVY</sequence>
<dbReference type="GO" id="GO:0005789">
    <property type="term" value="C:endoplasmic reticulum membrane"/>
    <property type="evidence" value="ECO:0007669"/>
    <property type="project" value="UniProtKB-SubCell"/>
</dbReference>
<comment type="cofactor">
    <cofactor evidence="1">
        <name>heme</name>
        <dbReference type="ChEBI" id="CHEBI:30413"/>
    </cofactor>
</comment>
<evidence type="ECO:0000256" key="9">
    <source>
        <dbReference type="ARBA" id="ARBA00023002"/>
    </source>
</evidence>
<protein>
    <recommendedName>
        <fullName evidence="14">Cytochrome P450</fullName>
    </recommendedName>
</protein>
<comment type="subcellular location">
    <subcellularLocation>
        <location evidence="3">Endoplasmic reticulum membrane</location>
        <topology evidence="3">Peripheral membrane protein</topology>
    </subcellularLocation>
    <subcellularLocation>
        <location evidence="2">Microsome membrane</location>
        <topology evidence="2">Peripheral membrane protein</topology>
    </subcellularLocation>
</comment>
<dbReference type="Gene3D" id="1.10.630.10">
    <property type="entry name" value="Cytochrome P450"/>
    <property type="match status" value="2"/>
</dbReference>
<keyword evidence="8" id="KW-0492">Microsome</keyword>
<accession>A0A7R9G163</accession>
<evidence type="ECO:0000256" key="6">
    <source>
        <dbReference type="ARBA" id="ARBA00022723"/>
    </source>
</evidence>
<dbReference type="GO" id="GO:0016705">
    <property type="term" value="F:oxidoreductase activity, acting on paired donors, with incorporation or reduction of molecular oxygen"/>
    <property type="evidence" value="ECO:0007669"/>
    <property type="project" value="InterPro"/>
</dbReference>
<dbReference type="InterPro" id="IPR036396">
    <property type="entry name" value="Cyt_P450_sf"/>
</dbReference>
<reference evidence="13" key="1">
    <citation type="submission" date="2020-11" db="EMBL/GenBank/DDBJ databases">
        <authorList>
            <person name="Tran Van P."/>
        </authorList>
    </citation>
    <scope>NUCLEOTIDE SEQUENCE</scope>
</reference>
<dbReference type="Pfam" id="PF00067">
    <property type="entry name" value="p450"/>
    <property type="match status" value="2"/>
</dbReference>
<evidence type="ECO:0000256" key="11">
    <source>
        <dbReference type="ARBA" id="ARBA00023033"/>
    </source>
</evidence>
<dbReference type="AlphaFoldDB" id="A0A7R9G163"/>
<name>A0A7R9G163_TIMSH</name>
<comment type="similarity">
    <text evidence="4">Belongs to the cytochrome P450 family.</text>
</comment>
<keyword evidence="12" id="KW-0472">Membrane</keyword>
<dbReference type="GO" id="GO:0004497">
    <property type="term" value="F:monooxygenase activity"/>
    <property type="evidence" value="ECO:0007669"/>
    <property type="project" value="UniProtKB-KW"/>
</dbReference>
<organism evidence="13">
    <name type="scientific">Timema shepardi</name>
    <name type="common">Walking stick</name>
    <dbReference type="NCBI Taxonomy" id="629360"/>
    <lineage>
        <taxon>Eukaryota</taxon>
        <taxon>Metazoa</taxon>
        <taxon>Ecdysozoa</taxon>
        <taxon>Arthropoda</taxon>
        <taxon>Hexapoda</taxon>
        <taxon>Insecta</taxon>
        <taxon>Pterygota</taxon>
        <taxon>Neoptera</taxon>
        <taxon>Polyneoptera</taxon>
        <taxon>Phasmatodea</taxon>
        <taxon>Timematodea</taxon>
        <taxon>Timematoidea</taxon>
        <taxon>Timematidae</taxon>
        <taxon>Timema</taxon>
    </lineage>
</organism>
<keyword evidence="6" id="KW-0479">Metal-binding</keyword>
<evidence type="ECO:0000313" key="13">
    <source>
        <dbReference type="EMBL" id="CAD7261793.1"/>
    </source>
</evidence>
<dbReference type="PANTHER" id="PTHR24292">
    <property type="entry name" value="CYTOCHROME P450"/>
    <property type="match status" value="1"/>
</dbReference>
<evidence type="ECO:0000256" key="12">
    <source>
        <dbReference type="ARBA" id="ARBA00023136"/>
    </source>
</evidence>
<evidence type="ECO:0000256" key="3">
    <source>
        <dbReference type="ARBA" id="ARBA00004406"/>
    </source>
</evidence>
<keyword evidence="7" id="KW-0256">Endoplasmic reticulum</keyword>
<evidence type="ECO:0000256" key="2">
    <source>
        <dbReference type="ARBA" id="ARBA00004174"/>
    </source>
</evidence>
<proteinExistence type="inferred from homology"/>
<evidence type="ECO:0008006" key="14">
    <source>
        <dbReference type="Google" id="ProtNLM"/>
    </source>
</evidence>
<evidence type="ECO:0000256" key="8">
    <source>
        <dbReference type="ARBA" id="ARBA00022848"/>
    </source>
</evidence>
<evidence type="ECO:0000256" key="7">
    <source>
        <dbReference type="ARBA" id="ARBA00022824"/>
    </source>
</evidence>
<keyword evidence="10" id="KW-0408">Iron</keyword>
<dbReference type="InterPro" id="IPR050476">
    <property type="entry name" value="Insect_CytP450_Detox"/>
</dbReference>
<keyword evidence="5" id="KW-0349">Heme</keyword>
<dbReference type="PANTHER" id="PTHR24292:SF54">
    <property type="entry name" value="CYP9F3-RELATED"/>
    <property type="match status" value="1"/>
</dbReference>
<evidence type="ECO:0000256" key="10">
    <source>
        <dbReference type="ARBA" id="ARBA00023004"/>
    </source>
</evidence>
<evidence type="ECO:0000256" key="4">
    <source>
        <dbReference type="ARBA" id="ARBA00010617"/>
    </source>
</evidence>
<dbReference type="InterPro" id="IPR001128">
    <property type="entry name" value="Cyt_P450"/>
</dbReference>